<comment type="similarity">
    <text evidence="1">Belongs to the NPR2 family.</text>
</comment>
<gene>
    <name evidence="3" type="ORF">N7468_000970</name>
</gene>
<evidence type="ECO:0000313" key="3">
    <source>
        <dbReference type="EMBL" id="KAJ5245987.1"/>
    </source>
</evidence>
<feature type="region of interest" description="Disordered" evidence="2">
    <location>
        <begin position="554"/>
        <end position="577"/>
    </location>
</feature>
<accession>A0A9W9PGS8</accession>
<dbReference type="GO" id="GO:1990130">
    <property type="term" value="C:GATOR1 complex"/>
    <property type="evidence" value="ECO:0007669"/>
    <property type="project" value="TreeGrafter"/>
</dbReference>
<feature type="compositionally biased region" description="Low complexity" evidence="2">
    <location>
        <begin position="600"/>
        <end position="617"/>
    </location>
</feature>
<name>A0A9W9PGS8_9EURO</name>
<dbReference type="GeneID" id="83197570"/>
<comment type="caution">
    <text evidence="3">The sequence shown here is derived from an EMBL/GenBank/DDBJ whole genome shotgun (WGS) entry which is preliminary data.</text>
</comment>
<dbReference type="GO" id="GO:0005096">
    <property type="term" value="F:GTPase activator activity"/>
    <property type="evidence" value="ECO:0007669"/>
    <property type="project" value="TreeGrafter"/>
</dbReference>
<feature type="compositionally biased region" description="Polar residues" evidence="2">
    <location>
        <begin position="561"/>
        <end position="576"/>
    </location>
</feature>
<dbReference type="Proteomes" id="UP001150941">
    <property type="component" value="Unassembled WGS sequence"/>
</dbReference>
<dbReference type="Pfam" id="PF06218">
    <property type="entry name" value="NPR2"/>
    <property type="match status" value="2"/>
</dbReference>
<sequence length="670" mass="73387">MGGASGPADKRRLDLRLGSARIAEIPEREGLKPTGAGAVILSSILGHWSLSQGGGLWRLQKSAKRPSLANMIKAIFYSKFDTQEGPKVVHQVPDGAIVPSSTAPAQPLFFTFSDISFFVIPRQELCGNLLQVCTNGYRILGYPICMKSVRYDRNEFIFNFCIVLGEEDDFSQYKSVVQKLADLMHALEEQNSFLSRSSSESKVYSLCEMLMEDLNNYCECMLPIGMDRTFPFPPADWPGSKYCLADDLNTLNIKLFPIYPSPPPVKAWYVPLFTVRYQAFMDENWDLTLQRVCLAINAIFNRIVLTNIQIVPHINGVNSIRIISILADTDFSLTCRAIRHLLYYGCLFLLDIFSFSAIYAPTASFGSTIATDEAMQLECARYVNTRFAPHSTIAPQSALPPVTAIASGSTASTGAGPLSASLDPMDTFSRDDSRFDAEEIWPLLGTTEEDEPSTPSPGGTPTTASHLDAHQGNPTGAQHYPPVVDGVGLVELYAGLRQGVSVKQWYSAHSRALANIDIRRFITFGVIKGFLYRVHKYAISTGLPAPAPRGSALAPGLYTGTGPSSRNTTGTNTPYASSVGEEAPIAAVGRREGSRERAASFHSASRSAGGAGSVPSGLEEEDEEVDDRVLEKFLDGQHCFDQICTELEFSERELTARLKRYPGEVLILHR</sequence>
<proteinExistence type="inferred from homology"/>
<dbReference type="GO" id="GO:0005774">
    <property type="term" value="C:vacuolar membrane"/>
    <property type="evidence" value="ECO:0007669"/>
    <property type="project" value="TreeGrafter"/>
</dbReference>
<dbReference type="RefSeq" id="XP_058333408.1">
    <property type="nucleotide sequence ID" value="XM_058470267.1"/>
</dbReference>
<dbReference type="InterPro" id="IPR009348">
    <property type="entry name" value="NPR2-like"/>
</dbReference>
<protein>
    <submittedName>
        <fullName evidence="3">Nitrogen permease regulator 2</fullName>
    </submittedName>
</protein>
<reference evidence="3" key="2">
    <citation type="journal article" date="2023" name="IMA Fungus">
        <title>Comparative genomic study of the Penicillium genus elucidates a diverse pangenome and 15 lateral gene transfer events.</title>
        <authorList>
            <person name="Petersen C."/>
            <person name="Sorensen T."/>
            <person name="Nielsen M.R."/>
            <person name="Sondergaard T.E."/>
            <person name="Sorensen J.L."/>
            <person name="Fitzpatrick D.A."/>
            <person name="Frisvad J.C."/>
            <person name="Nielsen K.L."/>
        </authorList>
    </citation>
    <scope>NUCLEOTIDE SEQUENCE</scope>
    <source>
        <strain evidence="3">IBT 19713</strain>
    </source>
</reference>
<evidence type="ECO:0000256" key="1">
    <source>
        <dbReference type="ARBA" id="ARBA00008433"/>
    </source>
</evidence>
<dbReference type="OrthoDB" id="338854at2759"/>
<evidence type="ECO:0000313" key="4">
    <source>
        <dbReference type="Proteomes" id="UP001150941"/>
    </source>
</evidence>
<dbReference type="GO" id="GO:1904262">
    <property type="term" value="P:negative regulation of TORC1 signaling"/>
    <property type="evidence" value="ECO:0007669"/>
    <property type="project" value="TreeGrafter"/>
</dbReference>
<reference evidence="3" key="1">
    <citation type="submission" date="2022-11" db="EMBL/GenBank/DDBJ databases">
        <authorList>
            <person name="Petersen C."/>
        </authorList>
    </citation>
    <scope>NUCLEOTIDE SEQUENCE</scope>
    <source>
        <strain evidence="3">IBT 19713</strain>
    </source>
</reference>
<keyword evidence="4" id="KW-1185">Reference proteome</keyword>
<feature type="region of interest" description="Disordered" evidence="2">
    <location>
        <begin position="444"/>
        <end position="480"/>
    </location>
</feature>
<dbReference type="PANTHER" id="PTHR12991:SF10">
    <property type="entry name" value="GATOR COMPLEX PROTEIN NPRL2"/>
    <property type="match status" value="1"/>
</dbReference>
<organism evidence="3 4">
    <name type="scientific">Penicillium chermesinum</name>
    <dbReference type="NCBI Taxonomy" id="63820"/>
    <lineage>
        <taxon>Eukaryota</taxon>
        <taxon>Fungi</taxon>
        <taxon>Dikarya</taxon>
        <taxon>Ascomycota</taxon>
        <taxon>Pezizomycotina</taxon>
        <taxon>Eurotiomycetes</taxon>
        <taxon>Eurotiomycetidae</taxon>
        <taxon>Eurotiales</taxon>
        <taxon>Aspergillaceae</taxon>
        <taxon>Penicillium</taxon>
    </lineage>
</organism>
<evidence type="ECO:0000256" key="2">
    <source>
        <dbReference type="SAM" id="MobiDB-lite"/>
    </source>
</evidence>
<dbReference type="AlphaFoldDB" id="A0A9W9PGS8"/>
<dbReference type="GO" id="GO:0010508">
    <property type="term" value="P:positive regulation of autophagy"/>
    <property type="evidence" value="ECO:0007669"/>
    <property type="project" value="TreeGrafter"/>
</dbReference>
<feature type="region of interest" description="Disordered" evidence="2">
    <location>
        <begin position="596"/>
        <end position="625"/>
    </location>
</feature>
<dbReference type="PANTHER" id="PTHR12991">
    <property type="entry name" value="NITROGEN PERMEASE REGULATOR 2/TUMOR SUPPRESSOR CANDIDATE 4"/>
    <property type="match status" value="1"/>
</dbReference>
<dbReference type="EMBL" id="JAPQKS010000002">
    <property type="protein sequence ID" value="KAJ5245987.1"/>
    <property type="molecule type" value="Genomic_DNA"/>
</dbReference>